<dbReference type="InterPro" id="IPR011701">
    <property type="entry name" value="MFS"/>
</dbReference>
<evidence type="ECO:0000256" key="6">
    <source>
        <dbReference type="ARBA" id="ARBA00022989"/>
    </source>
</evidence>
<comment type="caution">
    <text evidence="10">The sequence shown here is derived from an EMBL/GenBank/DDBJ whole genome shotgun (WGS) entry which is preliminary data.</text>
</comment>
<comment type="similarity">
    <text evidence="2">Belongs to the major facilitator superfamily. EmrB family.</text>
</comment>
<feature type="domain" description="Major facilitator superfamily (MFS) profile" evidence="9">
    <location>
        <begin position="26"/>
        <end position="469"/>
    </location>
</feature>
<keyword evidence="3" id="KW-0813">Transport</keyword>
<evidence type="ECO:0000313" key="11">
    <source>
        <dbReference type="Proteomes" id="UP001501295"/>
    </source>
</evidence>
<feature type="transmembrane region" description="Helical" evidence="8">
    <location>
        <begin position="25"/>
        <end position="47"/>
    </location>
</feature>
<feature type="transmembrane region" description="Helical" evidence="8">
    <location>
        <begin position="313"/>
        <end position="334"/>
    </location>
</feature>
<dbReference type="PRINTS" id="PR01036">
    <property type="entry name" value="TCRTETB"/>
</dbReference>
<dbReference type="InterPro" id="IPR036259">
    <property type="entry name" value="MFS_trans_sf"/>
</dbReference>
<feature type="transmembrane region" description="Helical" evidence="8">
    <location>
        <begin position="62"/>
        <end position="80"/>
    </location>
</feature>
<evidence type="ECO:0000259" key="9">
    <source>
        <dbReference type="PROSITE" id="PS50850"/>
    </source>
</evidence>
<evidence type="ECO:0000256" key="4">
    <source>
        <dbReference type="ARBA" id="ARBA00022475"/>
    </source>
</evidence>
<feature type="transmembrane region" description="Helical" evidence="8">
    <location>
        <begin position="341"/>
        <end position="360"/>
    </location>
</feature>
<dbReference type="PANTHER" id="PTHR42718">
    <property type="entry name" value="MAJOR FACILITATOR SUPERFAMILY MULTIDRUG TRANSPORTER MFSC"/>
    <property type="match status" value="1"/>
</dbReference>
<feature type="transmembrane region" description="Helical" evidence="8">
    <location>
        <begin position="443"/>
        <end position="463"/>
    </location>
</feature>
<dbReference type="RefSeq" id="WP_345374195.1">
    <property type="nucleotide sequence ID" value="NZ_BAABLM010000002.1"/>
</dbReference>
<feature type="transmembrane region" description="Helical" evidence="8">
    <location>
        <begin position="276"/>
        <end position="301"/>
    </location>
</feature>
<reference evidence="11" key="1">
    <citation type="journal article" date="2019" name="Int. J. Syst. Evol. Microbiol.">
        <title>The Global Catalogue of Microorganisms (GCM) 10K type strain sequencing project: providing services to taxonomists for standard genome sequencing and annotation.</title>
        <authorList>
            <consortium name="The Broad Institute Genomics Platform"/>
            <consortium name="The Broad Institute Genome Sequencing Center for Infectious Disease"/>
            <person name="Wu L."/>
            <person name="Ma J."/>
        </authorList>
    </citation>
    <scope>NUCLEOTIDE SEQUENCE [LARGE SCALE GENOMIC DNA]</scope>
    <source>
        <strain evidence="11">JCM 18956</strain>
    </source>
</reference>
<keyword evidence="11" id="KW-1185">Reference proteome</keyword>
<feature type="transmembrane region" description="Helical" evidence="8">
    <location>
        <begin position="180"/>
        <end position="200"/>
    </location>
</feature>
<evidence type="ECO:0000256" key="7">
    <source>
        <dbReference type="ARBA" id="ARBA00023136"/>
    </source>
</evidence>
<feature type="transmembrane region" description="Helical" evidence="8">
    <location>
        <begin position="417"/>
        <end position="437"/>
    </location>
</feature>
<dbReference type="CDD" id="cd17321">
    <property type="entry name" value="MFS_MMR_MDR_like"/>
    <property type="match status" value="1"/>
</dbReference>
<feature type="transmembrane region" description="Helical" evidence="8">
    <location>
        <begin position="150"/>
        <end position="174"/>
    </location>
</feature>
<organism evidence="10 11">
    <name type="scientific">Frondihabitans cladoniiphilus</name>
    <dbReference type="NCBI Taxonomy" id="715785"/>
    <lineage>
        <taxon>Bacteria</taxon>
        <taxon>Bacillati</taxon>
        <taxon>Actinomycetota</taxon>
        <taxon>Actinomycetes</taxon>
        <taxon>Micrococcales</taxon>
        <taxon>Microbacteriaceae</taxon>
        <taxon>Frondihabitans</taxon>
    </lineage>
</organism>
<evidence type="ECO:0000313" key="10">
    <source>
        <dbReference type="EMBL" id="GAA4669692.1"/>
    </source>
</evidence>
<keyword evidence="7 8" id="KW-0472">Membrane</keyword>
<gene>
    <name evidence="10" type="ORF">GCM10025780_11210</name>
</gene>
<feature type="transmembrane region" description="Helical" evidence="8">
    <location>
        <begin position="92"/>
        <end position="111"/>
    </location>
</feature>
<dbReference type="SUPFAM" id="SSF103473">
    <property type="entry name" value="MFS general substrate transporter"/>
    <property type="match status" value="1"/>
</dbReference>
<feature type="transmembrane region" description="Helical" evidence="8">
    <location>
        <begin position="117"/>
        <end position="138"/>
    </location>
</feature>
<evidence type="ECO:0000256" key="2">
    <source>
        <dbReference type="ARBA" id="ARBA00008537"/>
    </source>
</evidence>
<dbReference type="EMBL" id="BAABLM010000002">
    <property type="protein sequence ID" value="GAA4669692.1"/>
    <property type="molecule type" value="Genomic_DNA"/>
</dbReference>
<dbReference type="NCBIfam" id="TIGR00711">
    <property type="entry name" value="efflux_EmrB"/>
    <property type="match status" value="1"/>
</dbReference>
<keyword evidence="6 8" id="KW-1133">Transmembrane helix</keyword>
<dbReference type="InterPro" id="IPR004638">
    <property type="entry name" value="EmrB-like"/>
</dbReference>
<feature type="transmembrane region" description="Helical" evidence="8">
    <location>
        <begin position="366"/>
        <end position="383"/>
    </location>
</feature>
<comment type="subcellular location">
    <subcellularLocation>
        <location evidence="1">Cell membrane</location>
        <topology evidence="1">Multi-pass membrane protein</topology>
    </subcellularLocation>
</comment>
<accession>A0ABP8VRJ2</accession>
<dbReference type="PROSITE" id="PS00216">
    <property type="entry name" value="SUGAR_TRANSPORT_1"/>
    <property type="match status" value="1"/>
</dbReference>
<protein>
    <submittedName>
        <fullName evidence="10">MFS transporter</fullName>
    </submittedName>
</protein>
<dbReference type="PROSITE" id="PS50850">
    <property type="entry name" value="MFS"/>
    <property type="match status" value="1"/>
</dbReference>
<evidence type="ECO:0000256" key="1">
    <source>
        <dbReference type="ARBA" id="ARBA00004651"/>
    </source>
</evidence>
<dbReference type="Gene3D" id="1.20.1720.10">
    <property type="entry name" value="Multidrug resistance protein D"/>
    <property type="match status" value="1"/>
</dbReference>
<dbReference type="InterPro" id="IPR020846">
    <property type="entry name" value="MFS_dom"/>
</dbReference>
<keyword evidence="5 8" id="KW-0812">Transmembrane</keyword>
<feature type="transmembrane region" description="Helical" evidence="8">
    <location>
        <begin position="238"/>
        <end position="256"/>
    </location>
</feature>
<feature type="transmembrane region" description="Helical" evidence="8">
    <location>
        <begin position="212"/>
        <end position="232"/>
    </location>
</feature>
<name>A0ABP8VRJ2_9MICO</name>
<dbReference type="Proteomes" id="UP001501295">
    <property type="component" value="Unassembled WGS sequence"/>
</dbReference>
<dbReference type="PANTHER" id="PTHR42718:SF9">
    <property type="entry name" value="MAJOR FACILITATOR SUPERFAMILY MULTIDRUG TRANSPORTER MFSC"/>
    <property type="match status" value="1"/>
</dbReference>
<dbReference type="InterPro" id="IPR005829">
    <property type="entry name" value="Sugar_transporter_CS"/>
</dbReference>
<proteinExistence type="inferred from homology"/>
<dbReference type="Gene3D" id="1.20.1250.20">
    <property type="entry name" value="MFS general substrate transporter like domains"/>
    <property type="match status" value="1"/>
</dbReference>
<dbReference type="Pfam" id="PF07690">
    <property type="entry name" value="MFS_1"/>
    <property type="match status" value="1"/>
</dbReference>
<evidence type="ECO:0000256" key="3">
    <source>
        <dbReference type="ARBA" id="ARBA00022448"/>
    </source>
</evidence>
<sequence length="475" mass="49715">MTETRADATASPAAPIALSNVRRNVCMVAILLTMLMANIDSSIVNVALPQLSHDLRVSPSDAVWVATAFLLAVSCSIPAMSGLADQVGRKRLFVIGTPIFTAASLWCAVSPTLDWLITARVVQGIGAAMIFAVAIPLYRRFFPPERLGFVLGLNAMVVALGISAGPTLGGIILAHLTWPWLFLINVPIGVVSAIIAGLAMPHVQPPRGDYDLRGALWAAAAIASFLLGVHQLADSSQLWVAVVLLAVCAVCIWRFVRVERRVPRPIIPLDMFTGRFSLAVLTAFWSFFGQGVAFIALPFLFQTAFHASPLESALLFTPWPVIIVFVAPISGRLADRVSSMLLAVIGLSIFTLGLLALVLLGSHPPVWQVLASTALAGLGFGIFQSPNNRDMMGATPMKYASSAAGILNVNRTLAQSAGSGAVSMALVLGGASAASAASQASAANGALAVAVLGAALSVVVSILKLRQGTRARLAE</sequence>
<evidence type="ECO:0000256" key="5">
    <source>
        <dbReference type="ARBA" id="ARBA00022692"/>
    </source>
</evidence>
<keyword evidence="4" id="KW-1003">Cell membrane</keyword>
<evidence type="ECO:0000256" key="8">
    <source>
        <dbReference type="SAM" id="Phobius"/>
    </source>
</evidence>